<dbReference type="Pfam" id="PF24088">
    <property type="entry name" value="DUF7373"/>
    <property type="match status" value="1"/>
</dbReference>
<dbReference type="InterPro" id="IPR056463">
    <property type="entry name" value="DUF7373_C"/>
</dbReference>
<evidence type="ECO:0000259" key="3">
    <source>
        <dbReference type="Pfam" id="PF24092"/>
    </source>
</evidence>
<feature type="domain" description="DUF7373" evidence="3">
    <location>
        <begin position="282"/>
        <end position="432"/>
    </location>
</feature>
<name>A0A7K1UX28_9NOCA</name>
<dbReference type="EMBL" id="WRPP01000003">
    <property type="protein sequence ID" value="MVU78940.1"/>
    <property type="molecule type" value="Genomic_DNA"/>
</dbReference>
<evidence type="ECO:0008006" key="6">
    <source>
        <dbReference type="Google" id="ProtNLM"/>
    </source>
</evidence>
<accession>A0A7K1UX28</accession>
<evidence type="ECO:0000313" key="4">
    <source>
        <dbReference type="EMBL" id="MVU78940.1"/>
    </source>
</evidence>
<gene>
    <name evidence="4" type="ORF">GPX89_17015</name>
</gene>
<evidence type="ECO:0000256" key="1">
    <source>
        <dbReference type="SAM" id="SignalP"/>
    </source>
</evidence>
<evidence type="ECO:0000313" key="5">
    <source>
        <dbReference type="Proteomes" id="UP000466794"/>
    </source>
</evidence>
<organism evidence="4 5">
    <name type="scientific">Nocardia terrae</name>
    <dbReference type="NCBI Taxonomy" id="2675851"/>
    <lineage>
        <taxon>Bacteria</taxon>
        <taxon>Bacillati</taxon>
        <taxon>Actinomycetota</taxon>
        <taxon>Actinomycetes</taxon>
        <taxon>Mycobacteriales</taxon>
        <taxon>Nocardiaceae</taxon>
        <taxon>Nocardia</taxon>
    </lineage>
</organism>
<reference evidence="4 5" key="1">
    <citation type="submission" date="2019-12" db="EMBL/GenBank/DDBJ databases">
        <title>Nocardia sp. nov. ET3-3 isolated from soil.</title>
        <authorList>
            <person name="Kanchanasin P."/>
            <person name="Tanasupawat S."/>
            <person name="Yuki M."/>
            <person name="Kudo T."/>
        </authorList>
    </citation>
    <scope>NUCLEOTIDE SEQUENCE [LARGE SCALE GENOMIC DNA]</scope>
    <source>
        <strain evidence="4 5">ET3-3</strain>
    </source>
</reference>
<keyword evidence="1" id="KW-0732">Signal</keyword>
<dbReference type="PROSITE" id="PS51257">
    <property type="entry name" value="PROKAR_LIPOPROTEIN"/>
    <property type="match status" value="1"/>
</dbReference>
<feature type="signal peptide" evidence="1">
    <location>
        <begin position="1"/>
        <end position="28"/>
    </location>
</feature>
<protein>
    <recommendedName>
        <fullName evidence="6">Lipoprotein</fullName>
    </recommendedName>
</protein>
<keyword evidence="5" id="KW-1185">Reference proteome</keyword>
<dbReference type="AlphaFoldDB" id="A0A7K1UX28"/>
<feature type="domain" description="DUF7373" evidence="2">
    <location>
        <begin position="63"/>
        <end position="276"/>
    </location>
</feature>
<dbReference type="Proteomes" id="UP000466794">
    <property type="component" value="Unassembled WGS sequence"/>
</dbReference>
<evidence type="ECO:0000259" key="2">
    <source>
        <dbReference type="Pfam" id="PF24088"/>
    </source>
</evidence>
<dbReference type="RefSeq" id="WP_157388537.1">
    <property type="nucleotide sequence ID" value="NZ_WRPP01000003.1"/>
</dbReference>
<feature type="chain" id="PRO_5038865227" description="Lipoprotein" evidence="1">
    <location>
        <begin position="29"/>
        <end position="435"/>
    </location>
</feature>
<comment type="caution">
    <text evidence="4">The sequence shown here is derived from an EMBL/GenBank/DDBJ whole genome shotgun (WGS) entry which is preliminary data.</text>
</comment>
<dbReference type="InterPro" id="IPR055797">
    <property type="entry name" value="DUF7373"/>
</dbReference>
<proteinExistence type="predicted"/>
<dbReference type="Pfam" id="PF24092">
    <property type="entry name" value="DUF7373_C"/>
    <property type="match status" value="1"/>
</dbReference>
<sequence length="435" mass="46789">MKKIGTRRSTGRAVFGVLAVLLTAASLAGCGGTTNGTPAAGEIDVRKLPIGNFSTDPLDVRYTYQHNARDAKEMALARLMDNVVIGADVDPKFSHNVTALLMDSLDSAHASRVLAGAVEPVLKSNGMMFGFSAAASTRALPKSREVDQTDNFNPFGGALGDPESTAFNVTVLQFPDQQRAQVAADQMEAADFAVAADQNVRVTLSKQPSAKAHWRPGVPSMAATVSHGQYVVNVYVAQPKPDLDGLRELTDQVLTAQLPLLDQAPALSPHEIFRLDYDPDAMLRRTLHPRNFFEAKPIHEAIHTPRGHLHLVDDQATWKPLLDANGVDRISTASSGGLLFRTRDANAAAKLWSGIVATTSGSVEAPANVPDVSCTENKTLIGDAWWGYYVGKTGGFYVCTLRYDRYVARVAGDQLIQAQQAAAAQYALLANSQYM</sequence>